<dbReference type="InterPro" id="IPR004839">
    <property type="entry name" value="Aminotransferase_I/II_large"/>
</dbReference>
<gene>
    <name evidence="7" type="ORF">Poly30_14640</name>
</gene>
<dbReference type="InterPro" id="IPR050596">
    <property type="entry name" value="AspAT/PAT-like"/>
</dbReference>
<name>A0A518EPE9_9BACT</name>
<keyword evidence="3 7" id="KW-0032">Aminotransferase</keyword>
<dbReference type="Proteomes" id="UP000320390">
    <property type="component" value="Chromosome"/>
</dbReference>
<keyword evidence="4 7" id="KW-0808">Transferase</keyword>
<dbReference type="Pfam" id="PF00155">
    <property type="entry name" value="Aminotran_1_2"/>
    <property type="match status" value="1"/>
</dbReference>
<dbReference type="GO" id="GO:0030170">
    <property type="term" value="F:pyridoxal phosphate binding"/>
    <property type="evidence" value="ECO:0007669"/>
    <property type="project" value="InterPro"/>
</dbReference>
<sequence length="369" mass="39276">MAGSATSRAASAPRQEGAQPWIDLAVGCPDWEPPRACIESAAAACGPRVPYRTPGGDPDLRQRLVEESAWNAGGGDIDCVLTTGGKEALFLGLGAILVPGDVVLVCAPYWPSFLEQIRAWGGVPHVIPEGRDGLPQLHALASAAPRAKAIIVNTPSNPSGRIWPTARWQELSKLAHREDLWVVLDAVYGGLAYSERSCVQNGLPTALLARTLVVDSGSKSYSLPGLRIGWATGPARWIQAMRSLQDASSTHPSLAGQAALRAALDIDPDWSSGVRARLQQRAEALWKAVQASKSLTMRLPEGGLFGLIELPAGTDDRDFVRRLAEEQQVAVIAGSAFGAPTTLRAALTVDPEGLREAVRRIECVVERPS</sequence>
<dbReference type="GO" id="GO:0006520">
    <property type="term" value="P:amino acid metabolic process"/>
    <property type="evidence" value="ECO:0007669"/>
    <property type="project" value="InterPro"/>
</dbReference>
<dbReference type="AlphaFoldDB" id="A0A518EPE9"/>
<evidence type="ECO:0000256" key="3">
    <source>
        <dbReference type="ARBA" id="ARBA00022576"/>
    </source>
</evidence>
<evidence type="ECO:0000313" key="7">
    <source>
        <dbReference type="EMBL" id="QDV05961.1"/>
    </source>
</evidence>
<evidence type="ECO:0000259" key="6">
    <source>
        <dbReference type="Pfam" id="PF00155"/>
    </source>
</evidence>
<evidence type="ECO:0000313" key="8">
    <source>
        <dbReference type="Proteomes" id="UP000320390"/>
    </source>
</evidence>
<evidence type="ECO:0000256" key="1">
    <source>
        <dbReference type="ARBA" id="ARBA00001933"/>
    </source>
</evidence>
<dbReference type="SUPFAM" id="SSF53383">
    <property type="entry name" value="PLP-dependent transferases"/>
    <property type="match status" value="1"/>
</dbReference>
<comment type="similarity">
    <text evidence="2">Belongs to the class-I pyridoxal-phosphate-dependent aminotransferase family.</text>
</comment>
<organism evidence="7 8">
    <name type="scientific">Saltatorellus ferox</name>
    <dbReference type="NCBI Taxonomy" id="2528018"/>
    <lineage>
        <taxon>Bacteria</taxon>
        <taxon>Pseudomonadati</taxon>
        <taxon>Planctomycetota</taxon>
        <taxon>Planctomycetia</taxon>
        <taxon>Planctomycetia incertae sedis</taxon>
        <taxon>Saltatorellus</taxon>
    </lineage>
</organism>
<feature type="domain" description="Aminotransferase class I/classII large" evidence="6">
    <location>
        <begin position="20"/>
        <end position="361"/>
    </location>
</feature>
<keyword evidence="8" id="KW-1185">Reference proteome</keyword>
<accession>A0A518EPE9</accession>
<evidence type="ECO:0000256" key="2">
    <source>
        <dbReference type="ARBA" id="ARBA00007441"/>
    </source>
</evidence>
<comment type="cofactor">
    <cofactor evidence="1">
        <name>pyridoxal 5'-phosphate</name>
        <dbReference type="ChEBI" id="CHEBI:597326"/>
    </cofactor>
</comment>
<dbReference type="InterPro" id="IPR015424">
    <property type="entry name" value="PyrdxlP-dep_Trfase"/>
</dbReference>
<dbReference type="EC" id="2.6.1.1" evidence="7"/>
<protein>
    <submittedName>
        <fullName evidence="7">Aspartate aminotransferase</fullName>
        <ecNumber evidence="7">2.6.1.1</ecNumber>
    </submittedName>
</protein>
<evidence type="ECO:0000256" key="4">
    <source>
        <dbReference type="ARBA" id="ARBA00022679"/>
    </source>
</evidence>
<dbReference type="GO" id="GO:0004069">
    <property type="term" value="F:L-aspartate:2-oxoglutarate aminotransferase activity"/>
    <property type="evidence" value="ECO:0007669"/>
    <property type="project" value="UniProtKB-EC"/>
</dbReference>
<dbReference type="PANTHER" id="PTHR46383:SF1">
    <property type="entry name" value="ASPARTATE AMINOTRANSFERASE"/>
    <property type="match status" value="1"/>
</dbReference>
<dbReference type="InterPro" id="IPR015421">
    <property type="entry name" value="PyrdxlP-dep_Trfase_major"/>
</dbReference>
<dbReference type="EMBL" id="CP036434">
    <property type="protein sequence ID" value="QDV05961.1"/>
    <property type="molecule type" value="Genomic_DNA"/>
</dbReference>
<dbReference type="Gene3D" id="3.40.640.10">
    <property type="entry name" value="Type I PLP-dependent aspartate aminotransferase-like (Major domain)"/>
    <property type="match status" value="1"/>
</dbReference>
<dbReference type="PANTHER" id="PTHR46383">
    <property type="entry name" value="ASPARTATE AMINOTRANSFERASE"/>
    <property type="match status" value="1"/>
</dbReference>
<reference evidence="7 8" key="1">
    <citation type="submission" date="2019-02" db="EMBL/GenBank/DDBJ databases">
        <title>Deep-cultivation of Planctomycetes and their phenomic and genomic characterization uncovers novel biology.</title>
        <authorList>
            <person name="Wiegand S."/>
            <person name="Jogler M."/>
            <person name="Boedeker C."/>
            <person name="Pinto D."/>
            <person name="Vollmers J."/>
            <person name="Rivas-Marin E."/>
            <person name="Kohn T."/>
            <person name="Peeters S.H."/>
            <person name="Heuer A."/>
            <person name="Rast P."/>
            <person name="Oberbeckmann S."/>
            <person name="Bunk B."/>
            <person name="Jeske O."/>
            <person name="Meyerdierks A."/>
            <person name="Storesund J.E."/>
            <person name="Kallscheuer N."/>
            <person name="Luecker S."/>
            <person name="Lage O.M."/>
            <person name="Pohl T."/>
            <person name="Merkel B.J."/>
            <person name="Hornburger P."/>
            <person name="Mueller R.-W."/>
            <person name="Bruemmer F."/>
            <person name="Labrenz M."/>
            <person name="Spormann A.M."/>
            <person name="Op den Camp H."/>
            <person name="Overmann J."/>
            <person name="Amann R."/>
            <person name="Jetten M.S.M."/>
            <person name="Mascher T."/>
            <person name="Medema M.H."/>
            <person name="Devos D.P."/>
            <person name="Kaster A.-K."/>
            <person name="Ovreas L."/>
            <person name="Rohde M."/>
            <person name="Galperin M.Y."/>
            <person name="Jogler C."/>
        </authorList>
    </citation>
    <scope>NUCLEOTIDE SEQUENCE [LARGE SCALE GENOMIC DNA]</scope>
    <source>
        <strain evidence="7 8">Poly30</strain>
    </source>
</reference>
<dbReference type="CDD" id="cd00609">
    <property type="entry name" value="AAT_like"/>
    <property type="match status" value="1"/>
</dbReference>
<proteinExistence type="inferred from homology"/>
<evidence type="ECO:0000256" key="5">
    <source>
        <dbReference type="ARBA" id="ARBA00022898"/>
    </source>
</evidence>
<keyword evidence="5" id="KW-0663">Pyridoxal phosphate</keyword>